<organism evidence="1 2">
    <name type="scientific">Metallosphaera hakonensis JCM 8857 = DSM 7519</name>
    <dbReference type="NCBI Taxonomy" id="1293036"/>
    <lineage>
        <taxon>Archaea</taxon>
        <taxon>Thermoproteota</taxon>
        <taxon>Thermoprotei</taxon>
        <taxon>Sulfolobales</taxon>
        <taxon>Sulfolobaceae</taxon>
        <taxon>Metallosphaera</taxon>
    </lineage>
</organism>
<keyword evidence="2" id="KW-1185">Reference proteome</keyword>
<dbReference type="RefSeq" id="WP_110368746.1">
    <property type="nucleotide sequence ID" value="NZ_CP029287.2"/>
</dbReference>
<evidence type="ECO:0000313" key="1">
    <source>
        <dbReference type="EMBL" id="AWR98561.1"/>
    </source>
</evidence>
<reference evidence="1" key="1">
    <citation type="submission" date="2018-05" db="EMBL/GenBank/DDBJ databases">
        <title>Complete Genome Sequences of Extremely Thermoacidophilic, Metal-Mobilizing Type-Strain Members of the Archaeal Family Sulfolobaceae: Acidianus brierleyi DSM-1651T, Acidianus sulfidivorans DSM-18786T, Metallosphaera hakonensis DSM-7519T, and Metallosphaera prunae DSM-10039T.</title>
        <authorList>
            <person name="Counts J.A."/>
            <person name="Kelly R.M."/>
        </authorList>
    </citation>
    <scope>NUCLEOTIDE SEQUENCE [LARGE SCALE GENOMIC DNA]</scope>
    <source>
        <strain evidence="1">HO1-1</strain>
    </source>
</reference>
<protein>
    <recommendedName>
        <fullName evidence="3">VapB-type antitoxin</fullName>
    </recommendedName>
</protein>
<evidence type="ECO:0000313" key="2">
    <source>
        <dbReference type="Proteomes" id="UP000247586"/>
    </source>
</evidence>
<name>A0A2U9IR90_9CREN</name>
<dbReference type="EMBL" id="CP029287">
    <property type="protein sequence ID" value="AWR98561.1"/>
    <property type="molecule type" value="Genomic_DNA"/>
</dbReference>
<dbReference type="Proteomes" id="UP000247586">
    <property type="component" value="Chromosome"/>
</dbReference>
<evidence type="ECO:0008006" key="3">
    <source>
        <dbReference type="Google" id="ProtNLM"/>
    </source>
</evidence>
<dbReference type="OrthoDB" id="40906at2157"/>
<dbReference type="AlphaFoldDB" id="A0A2U9IR90"/>
<accession>A0A2U9IR90</accession>
<dbReference type="GeneID" id="36833936"/>
<dbReference type="KEGG" id="mhk:DFR87_01300"/>
<gene>
    <name evidence="1" type="ORF">DFR87_01300</name>
</gene>
<proteinExistence type="predicted"/>
<sequence>METIKVNAETKKRLTKIAGILEKKTGKRVSYDDVINYLIDRREVNKKYARKLFGIAKGLDLYDELIKGRTEDEKGSP</sequence>